<evidence type="ECO:0000256" key="1">
    <source>
        <dbReference type="SAM" id="MobiDB-lite"/>
    </source>
</evidence>
<proteinExistence type="predicted"/>
<feature type="compositionally biased region" description="Low complexity" evidence="1">
    <location>
        <begin position="64"/>
        <end position="102"/>
    </location>
</feature>
<dbReference type="AlphaFoldDB" id="A0A4U7AYI6"/>
<accession>A0A4U7AYI6</accession>
<name>A0A4U7AYI6_9PEZI</name>
<protein>
    <submittedName>
        <fullName evidence="2">Uncharacterized protein</fullName>
    </submittedName>
</protein>
<evidence type="ECO:0000313" key="3">
    <source>
        <dbReference type="Proteomes" id="UP000308133"/>
    </source>
</evidence>
<gene>
    <name evidence="2" type="ORF">C1H76_7759</name>
</gene>
<feature type="compositionally biased region" description="Basic and acidic residues" evidence="1">
    <location>
        <begin position="104"/>
        <end position="113"/>
    </location>
</feature>
<feature type="region of interest" description="Disordered" evidence="1">
    <location>
        <begin position="30"/>
        <end position="113"/>
    </location>
</feature>
<feature type="compositionally biased region" description="Low complexity" evidence="1">
    <location>
        <begin position="38"/>
        <end position="55"/>
    </location>
</feature>
<dbReference type="EMBL" id="PTQR01000102">
    <property type="protein sequence ID" value="TKX20077.1"/>
    <property type="molecule type" value="Genomic_DNA"/>
</dbReference>
<sequence>MPRFGLLNPHDQDPERAQLVQAYMILRSQQTSVQRRLASPSPESPPSSASSSPESRPLDFGDESPSTPARRRSSASPSASPVSRSPRSSFLRRPSIPSIPEQPESEHRIDTDEGKLADINNKIKATLTDLLNCDSVRNDERMRNWVQTRLMDAQQSLNERRRHSSSAAHRRISSASGQGWTYGYLHGVRVDQLVTGETVRKLSI</sequence>
<evidence type="ECO:0000313" key="2">
    <source>
        <dbReference type="EMBL" id="TKX20077.1"/>
    </source>
</evidence>
<organism evidence="2 3">
    <name type="scientific">Elsinoe australis</name>
    <dbReference type="NCBI Taxonomy" id="40998"/>
    <lineage>
        <taxon>Eukaryota</taxon>
        <taxon>Fungi</taxon>
        <taxon>Dikarya</taxon>
        <taxon>Ascomycota</taxon>
        <taxon>Pezizomycotina</taxon>
        <taxon>Dothideomycetes</taxon>
        <taxon>Dothideomycetidae</taxon>
        <taxon>Myriangiales</taxon>
        <taxon>Elsinoaceae</taxon>
        <taxon>Elsinoe</taxon>
    </lineage>
</organism>
<dbReference type="Proteomes" id="UP000308133">
    <property type="component" value="Unassembled WGS sequence"/>
</dbReference>
<comment type="caution">
    <text evidence="2">The sequence shown here is derived from an EMBL/GenBank/DDBJ whole genome shotgun (WGS) entry which is preliminary data.</text>
</comment>
<reference evidence="2 3" key="1">
    <citation type="submission" date="2018-02" db="EMBL/GenBank/DDBJ databases">
        <title>Draft genome sequences of Elsinoe sp., causing black scab on jojoba.</title>
        <authorList>
            <person name="Stodart B."/>
            <person name="Jeffress S."/>
            <person name="Ash G."/>
            <person name="Arun Chinnappa K."/>
        </authorList>
    </citation>
    <scope>NUCLEOTIDE SEQUENCE [LARGE SCALE GENOMIC DNA]</scope>
    <source>
        <strain evidence="2 3">Hillstone_2</strain>
    </source>
</reference>